<feature type="region of interest" description="Disordered" evidence="5">
    <location>
        <begin position="13"/>
        <end position="40"/>
    </location>
</feature>
<feature type="domain" description="Major facilitator superfamily (MFS) profile" evidence="7">
    <location>
        <begin position="71"/>
        <end position="530"/>
    </location>
</feature>
<dbReference type="InterPro" id="IPR011701">
    <property type="entry name" value="MFS"/>
</dbReference>
<dbReference type="Gene3D" id="1.20.1250.20">
    <property type="entry name" value="MFS general substrate transporter like domains"/>
    <property type="match status" value="1"/>
</dbReference>
<dbReference type="SUPFAM" id="SSF103473">
    <property type="entry name" value="MFS general substrate transporter"/>
    <property type="match status" value="1"/>
</dbReference>
<dbReference type="PROSITE" id="PS50850">
    <property type="entry name" value="MFS"/>
    <property type="match status" value="1"/>
</dbReference>
<feature type="transmembrane region" description="Helical" evidence="6">
    <location>
        <begin position="105"/>
        <end position="125"/>
    </location>
</feature>
<evidence type="ECO:0000313" key="8">
    <source>
        <dbReference type="EMBL" id="KXS93382.1"/>
    </source>
</evidence>
<feature type="transmembrane region" description="Helical" evidence="6">
    <location>
        <begin position="444"/>
        <end position="464"/>
    </location>
</feature>
<dbReference type="InterPro" id="IPR020846">
    <property type="entry name" value="MFS_dom"/>
</dbReference>
<feature type="transmembrane region" description="Helical" evidence="6">
    <location>
        <begin position="476"/>
        <end position="494"/>
    </location>
</feature>
<dbReference type="OrthoDB" id="3936150at2759"/>
<keyword evidence="9" id="KW-1185">Reference proteome</keyword>
<name>A0A139GT66_9PEZI</name>
<evidence type="ECO:0000256" key="2">
    <source>
        <dbReference type="ARBA" id="ARBA00022692"/>
    </source>
</evidence>
<dbReference type="AlphaFoldDB" id="A0A139GT66"/>
<dbReference type="Pfam" id="PF07690">
    <property type="entry name" value="MFS_1"/>
    <property type="match status" value="1"/>
</dbReference>
<dbReference type="EMBL" id="LFZN01000721">
    <property type="protein sequence ID" value="KXS93382.1"/>
    <property type="molecule type" value="Genomic_DNA"/>
</dbReference>
<feature type="transmembrane region" description="Helical" evidence="6">
    <location>
        <begin position="506"/>
        <end position="526"/>
    </location>
</feature>
<evidence type="ECO:0000259" key="7">
    <source>
        <dbReference type="PROSITE" id="PS50850"/>
    </source>
</evidence>
<feature type="transmembrane region" description="Helical" evidence="6">
    <location>
        <begin position="339"/>
        <end position="359"/>
    </location>
</feature>
<feature type="transmembrane region" description="Helical" evidence="6">
    <location>
        <begin position="69"/>
        <end position="85"/>
    </location>
</feature>
<comment type="caution">
    <text evidence="8">The sequence shown here is derived from an EMBL/GenBank/DDBJ whole genome shotgun (WGS) entry which is preliminary data.</text>
</comment>
<keyword evidence="4 6" id="KW-0472">Membrane</keyword>
<dbReference type="GO" id="GO:0005886">
    <property type="term" value="C:plasma membrane"/>
    <property type="evidence" value="ECO:0007669"/>
    <property type="project" value="TreeGrafter"/>
</dbReference>
<evidence type="ECO:0000256" key="3">
    <source>
        <dbReference type="ARBA" id="ARBA00022989"/>
    </source>
</evidence>
<feature type="transmembrane region" description="Helical" evidence="6">
    <location>
        <begin position="413"/>
        <end position="432"/>
    </location>
</feature>
<evidence type="ECO:0000256" key="5">
    <source>
        <dbReference type="SAM" id="MobiDB-lite"/>
    </source>
</evidence>
<dbReference type="GO" id="GO:0022857">
    <property type="term" value="F:transmembrane transporter activity"/>
    <property type="evidence" value="ECO:0007669"/>
    <property type="project" value="InterPro"/>
</dbReference>
<feature type="transmembrane region" description="Helical" evidence="6">
    <location>
        <begin position="293"/>
        <end position="319"/>
    </location>
</feature>
<evidence type="ECO:0000313" key="9">
    <source>
        <dbReference type="Proteomes" id="UP000070133"/>
    </source>
</evidence>
<keyword evidence="3 6" id="KW-1133">Transmembrane helix</keyword>
<comment type="subcellular location">
    <subcellularLocation>
        <location evidence="1">Membrane</location>
        <topology evidence="1">Multi-pass membrane protein</topology>
    </subcellularLocation>
</comment>
<dbReference type="Proteomes" id="UP000070133">
    <property type="component" value="Unassembled WGS sequence"/>
</dbReference>
<feature type="transmembrane region" description="Helical" evidence="6">
    <location>
        <begin position="166"/>
        <end position="186"/>
    </location>
</feature>
<evidence type="ECO:0000256" key="1">
    <source>
        <dbReference type="ARBA" id="ARBA00004141"/>
    </source>
</evidence>
<feature type="transmembrane region" description="Helical" evidence="6">
    <location>
        <begin position="198"/>
        <end position="217"/>
    </location>
</feature>
<gene>
    <name evidence="8" type="ORF">AC578_1742</name>
</gene>
<organism evidence="8 9">
    <name type="scientific">Pseudocercospora eumusae</name>
    <dbReference type="NCBI Taxonomy" id="321146"/>
    <lineage>
        <taxon>Eukaryota</taxon>
        <taxon>Fungi</taxon>
        <taxon>Dikarya</taxon>
        <taxon>Ascomycota</taxon>
        <taxon>Pezizomycotina</taxon>
        <taxon>Dothideomycetes</taxon>
        <taxon>Dothideomycetidae</taxon>
        <taxon>Mycosphaerellales</taxon>
        <taxon>Mycosphaerellaceae</taxon>
        <taxon>Pseudocercospora</taxon>
    </lineage>
</organism>
<evidence type="ECO:0000256" key="4">
    <source>
        <dbReference type="ARBA" id="ARBA00023136"/>
    </source>
</evidence>
<dbReference type="PANTHER" id="PTHR23502">
    <property type="entry name" value="MAJOR FACILITATOR SUPERFAMILY"/>
    <property type="match status" value="1"/>
</dbReference>
<feature type="transmembrane region" description="Helical" evidence="6">
    <location>
        <begin position="229"/>
        <end position="257"/>
    </location>
</feature>
<dbReference type="InterPro" id="IPR036259">
    <property type="entry name" value="MFS_trans_sf"/>
</dbReference>
<accession>A0A139GT66</accession>
<sequence length="542" mass="59562">MQSLIQYRRLKTRVSKTRTQHELSHQSSESSSSPKQKNREDDGTILITAEFDPTDDSISPRTWSPFHRYRAFTIIWLLVLTQGWISTCDSNVTGPASKDYHVSETAQTLATGLFFIGLALGALLAGPLSETFGRSPVYLCSTFGLLCFTLGSALSRNFASELVTRFFGGLSSSPTLSVYGGTLADLFSDDERKARWPLFALSPLLGPVLAPLVGGWIHDAGTDWRWTLWIGLAFGGSGFVMALMLLPETFSPILLFWKAKHLRKITGNGTFAAPIERGEPLAKRLRTNLTRPATFFTTEAIVIFLGAYLVLIFGINFSFLSGLDFIFTMKYDLSPGLTSLAFVSIAVGVLIDVSFTPLYNRLANRVHRRQCRAFVKRKEVNPSTSDLESVASNTADNTTAVETLQHIPPELSLVRAAIAAPFLPTSLFWLGWTNYASINPASGYAATVVFGYALSAIFISSYLYIISSYETYSSSALASITMARYIVSAGLLVATRPMYNGIGVHWTMTILGTLALLLVPVPWMLLRYGHHVRAKSKFASSV</sequence>
<protein>
    <recommendedName>
        <fullName evidence="7">Major facilitator superfamily (MFS) profile domain-containing protein</fullName>
    </recommendedName>
</protein>
<feature type="transmembrane region" description="Helical" evidence="6">
    <location>
        <begin position="137"/>
        <end position="154"/>
    </location>
</feature>
<proteinExistence type="predicted"/>
<dbReference type="PANTHER" id="PTHR23502:SF188">
    <property type="entry name" value="MAJOR FACILITATOR SUPERFAMILY (MFS) PROFILE DOMAIN-CONTAINING PROTEIN"/>
    <property type="match status" value="1"/>
</dbReference>
<reference evidence="8 9" key="1">
    <citation type="submission" date="2015-07" db="EMBL/GenBank/DDBJ databases">
        <title>Comparative genomics of the Sigatoka disease complex on banana suggests a link between parallel evolutionary changes in Pseudocercospora fijiensis and Pseudocercospora eumusae and increased virulence on the banana host.</title>
        <authorList>
            <person name="Chang T.-C."/>
            <person name="Salvucci A."/>
            <person name="Crous P.W."/>
            <person name="Stergiopoulos I."/>
        </authorList>
    </citation>
    <scope>NUCLEOTIDE SEQUENCE [LARGE SCALE GENOMIC DNA]</scope>
    <source>
        <strain evidence="8 9">CBS 114824</strain>
    </source>
</reference>
<keyword evidence="2 6" id="KW-0812">Transmembrane</keyword>
<evidence type="ECO:0000256" key="6">
    <source>
        <dbReference type="SAM" id="Phobius"/>
    </source>
</evidence>